<feature type="domain" description="RRM" evidence="5">
    <location>
        <begin position="244"/>
        <end position="324"/>
    </location>
</feature>
<evidence type="ECO:0000256" key="4">
    <source>
        <dbReference type="SAM" id="MobiDB-lite"/>
    </source>
</evidence>
<proteinExistence type="predicted"/>
<sequence>MEPWRSSSSCPSREVSAGLSLSLGPESSEHCAGREVVPSSSPPVEDDSRLSLLSAAATLTMPGKLFVDGLSSEMGVSLLVEHFAEYGELREVTVKRDHITGNSRGFGYVRFVNPNDAESPLKEAMHVIDGKRVDVKRATRDRWHHTAGESSRSINYSSFNNGSTTNPKKIFIGGLPDCINQLGLKNYFENFGSVNDAVVMSDKIIGWSRGFGLVTFSSEDSVAMIIASDGAVVVVVSAEGEDASGLSSLAAAALLVEHFAKYGELREVTVKRDRITGNSRGFGFARFVNPDDAESTLKDAMHVFDGKTVLERTAGEKGALLTAI</sequence>
<dbReference type="Proteomes" id="UP001055439">
    <property type="component" value="Chromosome 7"/>
</dbReference>
<feature type="region of interest" description="Disordered" evidence="4">
    <location>
        <begin position="1"/>
        <end position="46"/>
    </location>
</feature>
<evidence type="ECO:0000256" key="1">
    <source>
        <dbReference type="ARBA" id="ARBA00022737"/>
    </source>
</evidence>
<feature type="domain" description="RRM" evidence="5">
    <location>
        <begin position="63"/>
        <end position="140"/>
    </location>
</feature>
<name>A0A9E7KIL0_9LILI</name>
<keyword evidence="2 3" id="KW-0694">RNA-binding</keyword>
<evidence type="ECO:0000256" key="3">
    <source>
        <dbReference type="PROSITE-ProRule" id="PRU00176"/>
    </source>
</evidence>
<dbReference type="InterPro" id="IPR000504">
    <property type="entry name" value="RRM_dom"/>
</dbReference>
<dbReference type="OrthoDB" id="696777at2759"/>
<dbReference type="SUPFAM" id="SSF54928">
    <property type="entry name" value="RNA-binding domain, RBD"/>
    <property type="match status" value="2"/>
</dbReference>
<keyword evidence="7" id="KW-1185">Reference proteome</keyword>
<dbReference type="SMART" id="SM00360">
    <property type="entry name" value="RRM"/>
    <property type="match status" value="3"/>
</dbReference>
<evidence type="ECO:0000313" key="6">
    <source>
        <dbReference type="EMBL" id="URE19942.1"/>
    </source>
</evidence>
<gene>
    <name evidence="6" type="ORF">MUK42_11019</name>
</gene>
<dbReference type="Gene3D" id="3.30.70.330">
    <property type="match status" value="3"/>
</dbReference>
<dbReference type="GO" id="GO:0006417">
    <property type="term" value="P:regulation of translation"/>
    <property type="evidence" value="ECO:0007669"/>
    <property type="project" value="TreeGrafter"/>
</dbReference>
<feature type="compositionally biased region" description="Low complexity" evidence="4">
    <location>
        <begin position="1"/>
        <end position="26"/>
    </location>
</feature>
<dbReference type="PROSITE" id="PS50102">
    <property type="entry name" value="RRM"/>
    <property type="match status" value="3"/>
</dbReference>
<evidence type="ECO:0000256" key="2">
    <source>
        <dbReference type="ARBA" id="ARBA00022884"/>
    </source>
</evidence>
<feature type="domain" description="RRM" evidence="5">
    <location>
        <begin position="168"/>
        <end position="240"/>
    </location>
</feature>
<organism evidence="6 7">
    <name type="scientific">Musa troglodytarum</name>
    <name type="common">fe'i banana</name>
    <dbReference type="NCBI Taxonomy" id="320322"/>
    <lineage>
        <taxon>Eukaryota</taxon>
        <taxon>Viridiplantae</taxon>
        <taxon>Streptophyta</taxon>
        <taxon>Embryophyta</taxon>
        <taxon>Tracheophyta</taxon>
        <taxon>Spermatophyta</taxon>
        <taxon>Magnoliopsida</taxon>
        <taxon>Liliopsida</taxon>
        <taxon>Zingiberales</taxon>
        <taxon>Musaceae</taxon>
        <taxon>Musa</taxon>
    </lineage>
</organism>
<evidence type="ECO:0000313" key="7">
    <source>
        <dbReference type="Proteomes" id="UP001055439"/>
    </source>
</evidence>
<reference evidence="6" key="1">
    <citation type="submission" date="2022-05" db="EMBL/GenBank/DDBJ databases">
        <title>The Musa troglodytarum L. genome provides insights into the mechanism of non-climacteric behaviour and enrichment of carotenoids.</title>
        <authorList>
            <person name="Wang J."/>
        </authorList>
    </citation>
    <scope>NUCLEOTIDE SEQUENCE</scope>
    <source>
        <tissue evidence="6">Leaf</tissue>
    </source>
</reference>
<dbReference type="InterPro" id="IPR035979">
    <property type="entry name" value="RBD_domain_sf"/>
</dbReference>
<evidence type="ECO:0000259" key="5">
    <source>
        <dbReference type="PROSITE" id="PS50102"/>
    </source>
</evidence>
<protein>
    <recommendedName>
        <fullName evidence="5">RRM domain-containing protein</fullName>
    </recommendedName>
</protein>
<dbReference type="PANTHER" id="PTHR48032">
    <property type="entry name" value="RNA-BINDING PROTEIN MUSASHI HOMOLOG RBP6"/>
    <property type="match status" value="1"/>
</dbReference>
<dbReference type="PANTHER" id="PTHR48032:SF12">
    <property type="entry name" value="RRM DOMAIN-CONTAINING PROTEIN"/>
    <property type="match status" value="1"/>
</dbReference>
<dbReference type="AlphaFoldDB" id="A0A9E7KIL0"/>
<accession>A0A9E7KIL0</accession>
<dbReference type="InterPro" id="IPR012677">
    <property type="entry name" value="Nucleotide-bd_a/b_plait_sf"/>
</dbReference>
<dbReference type="Pfam" id="PF00076">
    <property type="entry name" value="RRM_1"/>
    <property type="match status" value="3"/>
</dbReference>
<keyword evidence="1" id="KW-0677">Repeat</keyword>
<dbReference type="EMBL" id="CP097509">
    <property type="protein sequence ID" value="URE19942.1"/>
    <property type="molecule type" value="Genomic_DNA"/>
</dbReference>
<dbReference type="GO" id="GO:0003729">
    <property type="term" value="F:mRNA binding"/>
    <property type="evidence" value="ECO:0007669"/>
    <property type="project" value="TreeGrafter"/>
</dbReference>